<gene>
    <name evidence="5" type="ORF">FB468_1519</name>
</gene>
<evidence type="ECO:0000256" key="2">
    <source>
        <dbReference type="ARBA" id="ARBA00023125"/>
    </source>
</evidence>
<dbReference type="InterPro" id="IPR000792">
    <property type="entry name" value="Tscrpt_reg_LuxR_C"/>
</dbReference>
<dbReference type="PANTHER" id="PTHR44688">
    <property type="entry name" value="DNA-BINDING TRANSCRIPTIONAL ACTIVATOR DEVR_DOSR"/>
    <property type="match status" value="1"/>
</dbReference>
<evidence type="ECO:0000256" key="1">
    <source>
        <dbReference type="ARBA" id="ARBA00023015"/>
    </source>
</evidence>
<dbReference type="OrthoDB" id="3176919at2"/>
<dbReference type="GO" id="GO:0003677">
    <property type="term" value="F:DNA binding"/>
    <property type="evidence" value="ECO:0007669"/>
    <property type="project" value="UniProtKB-KW"/>
</dbReference>
<dbReference type="AlphaFoldDB" id="A0A542Y5X9"/>
<feature type="domain" description="HTH luxR-type" evidence="4">
    <location>
        <begin position="788"/>
        <end position="852"/>
    </location>
</feature>
<dbReference type="SMART" id="SM00421">
    <property type="entry name" value="HTH_LUXR"/>
    <property type="match status" value="1"/>
</dbReference>
<dbReference type="SUPFAM" id="SSF46894">
    <property type="entry name" value="C-terminal effector domain of the bipartite response regulators"/>
    <property type="match status" value="1"/>
</dbReference>
<sequence length="862" mass="93853">MRAKELDTLIGLVRARKSVRLVGDLELGKTSLLQELETSLTALGFAVMRVRATPALSSVKYAALRQSGVQADRLHPQSTPDEIQDALSVELARSTNSVILVDDAEWLDLASAQALAPLVHRDTVTGVFASAPFKQLTTEQRMISRLLRADARVELRPLSFEQVGVLAESLLGAPISPEMASEIFSMSSGVTGVAADILRAAGDSSSFQTDGQGWSSARSEFWSEHLEETVERLVASLPDSAFRLLHALALAGNLPAEGVHAHDPDTAVTLTQSGLVTAFRDPHGELRLSPRPALITDYFRQRPVDVLHLSALTLLRRLASPLPEQPYPSVMPATPHLPLAVHSDSHDAHNAGLARFIREDAEQRLIAASRDWRRLSNPPHAIAYLDALMQAGGYPGTAAEVLTRTPPTSENAVELLQLALHEQMLGEQPPPWEPRHATALRAQHADFTPALNAYAMYLLFAQEGLTAEVSAWLAEPGTDPVGFSETVADYIRAATGHIFPPSEAQDPPAPIPLQRALADQTHLITVVRHSALDDTLEGMLADPISLLPGDDPMPFLVDSYVRSQILLGLGRLPEARETLSQALSVGDLDLRFAVLYAAMLRWSALLHFRDGRTDIARSLLNESKRYSSLRGTMPGMRPEFGEALEVLFSGDRLGASKRFLSDGRECFKRSLIDTAWSMARFAFQLDPGEEALGVLDRFSRHPSYAWSRRISRFARAALNQDPNLVFYVSQLSSAPELSTAADFLADIERAQVTRGVPGNTAYAKAVAEAKQAFIMFREPLARSSFADRAPAVETLTPRELEIAPLTATLSNREIAERLTLSIRTVENHIARSMKKLGLSSRKDLSAALSSVAIASSGSSAES</sequence>
<keyword evidence="1" id="KW-0805">Transcription regulation</keyword>
<dbReference type="Proteomes" id="UP000319094">
    <property type="component" value="Unassembled WGS sequence"/>
</dbReference>
<organism evidence="5 6">
    <name type="scientific">Leucobacter komagatae</name>
    <dbReference type="NCBI Taxonomy" id="55969"/>
    <lineage>
        <taxon>Bacteria</taxon>
        <taxon>Bacillati</taxon>
        <taxon>Actinomycetota</taxon>
        <taxon>Actinomycetes</taxon>
        <taxon>Micrococcales</taxon>
        <taxon>Microbacteriaceae</taxon>
        <taxon>Leucobacter</taxon>
    </lineage>
</organism>
<dbReference type="InterPro" id="IPR016032">
    <property type="entry name" value="Sig_transdc_resp-reg_C-effctor"/>
</dbReference>
<keyword evidence="2" id="KW-0238">DNA-binding</keyword>
<dbReference type="GO" id="GO:0006355">
    <property type="term" value="P:regulation of DNA-templated transcription"/>
    <property type="evidence" value="ECO:0007669"/>
    <property type="project" value="InterPro"/>
</dbReference>
<keyword evidence="3" id="KW-0804">Transcription</keyword>
<dbReference type="InterPro" id="IPR027417">
    <property type="entry name" value="P-loop_NTPase"/>
</dbReference>
<comment type="caution">
    <text evidence="5">The sequence shown here is derived from an EMBL/GenBank/DDBJ whole genome shotgun (WGS) entry which is preliminary data.</text>
</comment>
<dbReference type="Gene3D" id="1.10.10.10">
    <property type="entry name" value="Winged helix-like DNA-binding domain superfamily/Winged helix DNA-binding domain"/>
    <property type="match status" value="1"/>
</dbReference>
<dbReference type="PROSITE" id="PS50043">
    <property type="entry name" value="HTH_LUXR_2"/>
    <property type="match status" value="1"/>
</dbReference>
<dbReference type="SUPFAM" id="SSF52540">
    <property type="entry name" value="P-loop containing nucleoside triphosphate hydrolases"/>
    <property type="match status" value="1"/>
</dbReference>
<dbReference type="RefSeq" id="WP_141886802.1">
    <property type="nucleotide sequence ID" value="NZ_BAAAUY010000002.1"/>
</dbReference>
<name>A0A542Y5X9_9MICO</name>
<reference evidence="5 6" key="1">
    <citation type="submission" date="2019-06" db="EMBL/GenBank/DDBJ databases">
        <title>Sequencing the genomes of 1000 actinobacteria strains.</title>
        <authorList>
            <person name="Klenk H.-P."/>
        </authorList>
    </citation>
    <scope>NUCLEOTIDE SEQUENCE [LARGE SCALE GENOMIC DNA]</scope>
    <source>
        <strain evidence="5 6">DSM 8803</strain>
    </source>
</reference>
<evidence type="ECO:0000313" key="5">
    <source>
        <dbReference type="EMBL" id="TQL43498.1"/>
    </source>
</evidence>
<evidence type="ECO:0000256" key="3">
    <source>
        <dbReference type="ARBA" id="ARBA00023163"/>
    </source>
</evidence>
<accession>A0A542Y5X9</accession>
<keyword evidence="6" id="KW-1185">Reference proteome</keyword>
<dbReference type="Pfam" id="PF00196">
    <property type="entry name" value="GerE"/>
    <property type="match status" value="1"/>
</dbReference>
<dbReference type="EMBL" id="VFON01000001">
    <property type="protein sequence ID" value="TQL43498.1"/>
    <property type="molecule type" value="Genomic_DNA"/>
</dbReference>
<dbReference type="InterPro" id="IPR036388">
    <property type="entry name" value="WH-like_DNA-bd_sf"/>
</dbReference>
<dbReference type="PANTHER" id="PTHR44688:SF16">
    <property type="entry name" value="DNA-BINDING TRANSCRIPTIONAL ACTIVATOR DEVR_DOSR"/>
    <property type="match status" value="1"/>
</dbReference>
<dbReference type="CDD" id="cd06170">
    <property type="entry name" value="LuxR_C_like"/>
    <property type="match status" value="1"/>
</dbReference>
<evidence type="ECO:0000259" key="4">
    <source>
        <dbReference type="PROSITE" id="PS50043"/>
    </source>
</evidence>
<proteinExistence type="predicted"/>
<evidence type="ECO:0000313" key="6">
    <source>
        <dbReference type="Proteomes" id="UP000319094"/>
    </source>
</evidence>
<protein>
    <submittedName>
        <fullName evidence="5">Regulatory LuxR family protein</fullName>
    </submittedName>
</protein>